<accession>A0ABT1CIB3</accession>
<dbReference type="Pfam" id="PF05159">
    <property type="entry name" value="Capsule_synth"/>
    <property type="match status" value="2"/>
</dbReference>
<gene>
    <name evidence="1" type="ORF">NF685_11160</name>
</gene>
<organism evidence="1 2">
    <name type="scientific">Asaia lannensis NBRC 102526</name>
    <dbReference type="NCBI Taxonomy" id="1307926"/>
    <lineage>
        <taxon>Bacteria</taxon>
        <taxon>Pseudomonadati</taxon>
        <taxon>Pseudomonadota</taxon>
        <taxon>Alphaproteobacteria</taxon>
        <taxon>Acetobacterales</taxon>
        <taxon>Acetobacteraceae</taxon>
        <taxon>Asaia</taxon>
    </lineage>
</organism>
<protein>
    <recommendedName>
        <fullName evidence="3">Capsule polysaccharide biosynthesis protein</fullName>
    </recommendedName>
</protein>
<dbReference type="CDD" id="cd16439">
    <property type="entry name" value="beta_Kdo_transferase_KpsC_2"/>
    <property type="match status" value="1"/>
</dbReference>
<evidence type="ECO:0000313" key="2">
    <source>
        <dbReference type="Proteomes" id="UP001523401"/>
    </source>
</evidence>
<dbReference type="Proteomes" id="UP001523401">
    <property type="component" value="Unassembled WGS sequence"/>
</dbReference>
<dbReference type="InterPro" id="IPR007833">
    <property type="entry name" value="Capsule_polysaccharide_synth"/>
</dbReference>
<dbReference type="RefSeq" id="WP_252849650.1">
    <property type="nucleotide sequence ID" value="NZ_BAPW01000005.1"/>
</dbReference>
<evidence type="ECO:0008006" key="3">
    <source>
        <dbReference type="Google" id="ProtNLM"/>
    </source>
</evidence>
<proteinExistence type="predicted"/>
<keyword evidence="2" id="KW-1185">Reference proteome</keyword>
<evidence type="ECO:0000313" key="1">
    <source>
        <dbReference type="EMBL" id="MCO6160587.1"/>
    </source>
</evidence>
<reference evidence="1 2" key="1">
    <citation type="submission" date="2022-06" db="EMBL/GenBank/DDBJ databases">
        <title>Whole-genome of Asaia lannensis strain LMG 27011T.</title>
        <authorList>
            <person name="Sombolestani A."/>
        </authorList>
    </citation>
    <scope>NUCLEOTIDE SEQUENCE [LARGE SCALE GENOMIC DNA]</scope>
    <source>
        <strain evidence="1 2">NBRC 102526</strain>
    </source>
</reference>
<dbReference type="EMBL" id="JAMXQU010000008">
    <property type="protein sequence ID" value="MCO6160587.1"/>
    <property type="molecule type" value="Genomic_DNA"/>
</dbReference>
<comment type="caution">
    <text evidence="1">The sequence shown here is derived from an EMBL/GenBank/DDBJ whole genome shotgun (WGS) entry which is preliminary data.</text>
</comment>
<sequence length="587" mass="65853">MIAVNMTADSKKHHFFSAPPFRKDMPRLSRTPLSAGNGETGQIPHEALRAIGEAVRSEGVGGTFWEKPSRRHFKVILTVPDNINISVIRRVLLSLNERVDRADILLVVPYRSARSLRVARILGLNYAPAGKQDPHSLMPGLDEVIAIEPDACQYDLCILAAIHDKPVHIWHRKSLEPQRLTRVQALETLYKEVEYICPFSGRLMSCLETIKLLVFWKEIIQSNRRIGAVMGMSLWKRPQIRRFLSQAPGSPPISSSARSVIRQCTHSRKEQVAIWATRLPDTIRGALEDAGLHVVLVEDGFVRSVGLGSALQPPASIFLDTRGVYYDPSQASDLEYILANARFDPELMSRARDIIRRLRTRGISKYAHQRPVASTAPQERSRLRILVPGQVADDLSVLRGGGEIKDNLALLRAVRAARPDAHIIYRPHPDVEGGYRKGMLPDAIALGFADEISRGGNIIECMTQVDELHTMTSLAGFEALVREIPVTTYGVPFYAGWGLTQDMGVIPKRRGRMLSIEELVAGTLLLYPRYLDPKTHLPCALEILLDRFDDPDLWRPTVWMHLRRLQIAALKRAALLFATLSRSTRFS</sequence>
<name>A0ABT1CIB3_9PROT</name>